<evidence type="ECO:0000259" key="6">
    <source>
        <dbReference type="Pfam" id="PF00149"/>
    </source>
</evidence>
<keyword evidence="2" id="KW-0997">Cell inner membrane</keyword>
<keyword evidence="1" id="KW-1003">Cell membrane</keyword>
<keyword evidence="5" id="KW-0464">Manganese</keyword>
<dbReference type="Gene3D" id="3.60.21.10">
    <property type="match status" value="1"/>
</dbReference>
<evidence type="ECO:0000313" key="8">
    <source>
        <dbReference type="Proteomes" id="UP000767334"/>
    </source>
</evidence>
<dbReference type="InterPro" id="IPR029052">
    <property type="entry name" value="Metallo-depent_PP-like"/>
</dbReference>
<dbReference type="PANTHER" id="PTHR34990:SF2">
    <property type="entry name" value="BLL8164 PROTEIN"/>
    <property type="match status" value="1"/>
</dbReference>
<sequence>MSEKELNNIYENGFNLEFDNQSKIVLISDVHRGDGTYSDSLLPNRNIYITALKYYLKNDYTYIEVGDGDELWKNKNFNEIAYFYDDIYKIFNKFSKKKNIYCIYGNHDFVKKQQNFKQNQEKALRKIGADYGDEFIKFINNNEYYSGINLMYKPLKEKILVTHGHQIDFWNNEMWRVNEFLVRYIWRFLNGVAGFKDPTRSAKSKTKRSRVDIKLQNWARDNCTMIICGHTHNSRFPDLYDPPYFNDGCCVYPAAITAIEIEKGKIELVKWVIDAQDTGSLWVTRKIIAGPVEVSAYLQYAKEERLRRNK</sequence>
<dbReference type="RefSeq" id="WP_133017018.1">
    <property type="nucleotide sequence ID" value="NZ_JACJLL010000110.1"/>
</dbReference>
<feature type="domain" description="Calcineurin-like phosphoesterase" evidence="6">
    <location>
        <begin position="23"/>
        <end position="233"/>
    </location>
</feature>
<dbReference type="PANTHER" id="PTHR34990">
    <property type="entry name" value="UDP-2,3-DIACYLGLUCOSAMINE HYDROLASE-RELATED"/>
    <property type="match status" value="1"/>
</dbReference>
<comment type="caution">
    <text evidence="7">The sequence shown here is derived from an EMBL/GenBank/DDBJ whole genome shotgun (WGS) entry which is preliminary data.</text>
</comment>
<organism evidence="7 8">
    <name type="scientific">Clostridium saudiense</name>
    <dbReference type="NCBI Taxonomy" id="1414720"/>
    <lineage>
        <taxon>Bacteria</taxon>
        <taxon>Bacillati</taxon>
        <taxon>Bacillota</taxon>
        <taxon>Clostridia</taxon>
        <taxon>Eubacteriales</taxon>
        <taxon>Clostridiaceae</taxon>
        <taxon>Clostridium</taxon>
    </lineage>
</organism>
<dbReference type="EMBL" id="JACJLL010000110">
    <property type="protein sequence ID" value="MBM6820396.1"/>
    <property type="molecule type" value="Genomic_DNA"/>
</dbReference>
<reference evidence="7 8" key="1">
    <citation type="journal article" date="2021" name="Sci. Rep.">
        <title>The distribution of antibiotic resistance genes in chicken gut microbiota commensals.</title>
        <authorList>
            <person name="Juricova H."/>
            <person name="Matiasovicova J."/>
            <person name="Kubasova T."/>
            <person name="Cejkova D."/>
            <person name="Rychlik I."/>
        </authorList>
    </citation>
    <scope>NUCLEOTIDE SEQUENCE [LARGE SCALE GENOMIC DNA]</scope>
    <source>
        <strain evidence="7 8">An435</strain>
    </source>
</reference>
<keyword evidence="8" id="KW-1185">Reference proteome</keyword>
<evidence type="ECO:0000313" key="7">
    <source>
        <dbReference type="EMBL" id="MBM6820396.1"/>
    </source>
</evidence>
<name>A0ABS2FJ95_9CLOT</name>
<keyword evidence="4" id="KW-0472">Membrane</keyword>
<evidence type="ECO:0000256" key="5">
    <source>
        <dbReference type="ARBA" id="ARBA00023211"/>
    </source>
</evidence>
<dbReference type="Pfam" id="PF00149">
    <property type="entry name" value="Metallophos"/>
    <property type="match status" value="1"/>
</dbReference>
<protein>
    <submittedName>
        <fullName evidence="7">Metallophosphoesterase</fullName>
    </submittedName>
</protein>
<accession>A0ABS2FJ95</accession>
<dbReference type="InterPro" id="IPR043461">
    <property type="entry name" value="LpxH-like"/>
</dbReference>
<keyword evidence="3" id="KW-0479">Metal-binding</keyword>
<evidence type="ECO:0000256" key="3">
    <source>
        <dbReference type="ARBA" id="ARBA00022723"/>
    </source>
</evidence>
<evidence type="ECO:0000256" key="4">
    <source>
        <dbReference type="ARBA" id="ARBA00023136"/>
    </source>
</evidence>
<dbReference type="Proteomes" id="UP000767334">
    <property type="component" value="Unassembled WGS sequence"/>
</dbReference>
<evidence type="ECO:0000256" key="1">
    <source>
        <dbReference type="ARBA" id="ARBA00022475"/>
    </source>
</evidence>
<evidence type="ECO:0000256" key="2">
    <source>
        <dbReference type="ARBA" id="ARBA00022519"/>
    </source>
</evidence>
<dbReference type="InterPro" id="IPR004843">
    <property type="entry name" value="Calcineurin-like_PHP"/>
</dbReference>
<proteinExistence type="predicted"/>
<gene>
    <name evidence="7" type="ORF">H6A19_13820</name>
</gene>
<dbReference type="SUPFAM" id="SSF56300">
    <property type="entry name" value="Metallo-dependent phosphatases"/>
    <property type="match status" value="1"/>
</dbReference>